<comment type="caution">
    <text evidence="5">The sequence shown here is derived from an EMBL/GenBank/DDBJ whole genome shotgun (WGS) entry which is preliminary data.</text>
</comment>
<dbReference type="SMART" id="SM00418">
    <property type="entry name" value="HTH_ARSR"/>
    <property type="match status" value="1"/>
</dbReference>
<evidence type="ECO:0000313" key="5">
    <source>
        <dbReference type="EMBL" id="KKM27527.1"/>
    </source>
</evidence>
<dbReference type="NCBIfam" id="NF033788">
    <property type="entry name" value="HTH_metalloreg"/>
    <property type="match status" value="1"/>
</dbReference>
<dbReference type="Gene3D" id="1.10.10.10">
    <property type="entry name" value="Winged helix-like DNA-binding domain superfamily/Winged helix DNA-binding domain"/>
    <property type="match status" value="1"/>
</dbReference>
<protein>
    <recommendedName>
        <fullName evidence="4">HTH arsR-type domain-containing protein</fullName>
    </recommendedName>
</protein>
<dbReference type="InterPro" id="IPR036390">
    <property type="entry name" value="WH_DNA-bd_sf"/>
</dbReference>
<dbReference type="InterPro" id="IPR036388">
    <property type="entry name" value="WH-like_DNA-bd_sf"/>
</dbReference>
<dbReference type="GO" id="GO:0003677">
    <property type="term" value="F:DNA binding"/>
    <property type="evidence" value="ECO:0007669"/>
    <property type="project" value="UniProtKB-KW"/>
</dbReference>
<name>A0A0F9IJ04_9ZZZZ</name>
<dbReference type="Pfam" id="PF01022">
    <property type="entry name" value="HTH_5"/>
    <property type="match status" value="1"/>
</dbReference>
<gene>
    <name evidence="5" type="ORF">LCGC14_1573830</name>
</gene>
<dbReference type="GO" id="GO:0003700">
    <property type="term" value="F:DNA-binding transcription factor activity"/>
    <property type="evidence" value="ECO:0007669"/>
    <property type="project" value="InterPro"/>
</dbReference>
<dbReference type="PROSITE" id="PS50987">
    <property type="entry name" value="HTH_ARSR_2"/>
    <property type="match status" value="1"/>
</dbReference>
<dbReference type="PANTHER" id="PTHR33154">
    <property type="entry name" value="TRANSCRIPTIONAL REGULATOR, ARSR FAMILY"/>
    <property type="match status" value="1"/>
</dbReference>
<evidence type="ECO:0000259" key="4">
    <source>
        <dbReference type="PROSITE" id="PS50987"/>
    </source>
</evidence>
<dbReference type="EMBL" id="LAZR01012305">
    <property type="protein sequence ID" value="KKM27527.1"/>
    <property type="molecule type" value="Genomic_DNA"/>
</dbReference>
<dbReference type="InterPro" id="IPR001845">
    <property type="entry name" value="HTH_ArsR_DNA-bd_dom"/>
</dbReference>
<dbReference type="InterPro" id="IPR011991">
    <property type="entry name" value="ArsR-like_HTH"/>
</dbReference>
<keyword evidence="1" id="KW-0805">Transcription regulation</keyword>
<dbReference type="SUPFAM" id="SSF46785">
    <property type="entry name" value="Winged helix' DNA-binding domain"/>
    <property type="match status" value="1"/>
</dbReference>
<keyword evidence="2" id="KW-0238">DNA-binding</keyword>
<proteinExistence type="predicted"/>
<evidence type="ECO:0000256" key="3">
    <source>
        <dbReference type="ARBA" id="ARBA00023163"/>
    </source>
</evidence>
<dbReference type="PANTHER" id="PTHR33154:SF33">
    <property type="entry name" value="TRANSCRIPTIONAL REPRESSOR SDPR"/>
    <property type="match status" value="1"/>
</dbReference>
<organism evidence="5">
    <name type="scientific">marine sediment metagenome</name>
    <dbReference type="NCBI Taxonomy" id="412755"/>
    <lineage>
        <taxon>unclassified sequences</taxon>
        <taxon>metagenomes</taxon>
        <taxon>ecological metagenomes</taxon>
    </lineage>
</organism>
<feature type="domain" description="HTH arsR-type" evidence="4">
    <location>
        <begin position="26"/>
        <end position="123"/>
    </location>
</feature>
<evidence type="ECO:0000256" key="1">
    <source>
        <dbReference type="ARBA" id="ARBA00023015"/>
    </source>
</evidence>
<evidence type="ECO:0000256" key="2">
    <source>
        <dbReference type="ARBA" id="ARBA00023125"/>
    </source>
</evidence>
<reference evidence="5" key="1">
    <citation type="journal article" date="2015" name="Nature">
        <title>Complex archaea that bridge the gap between prokaryotes and eukaryotes.</title>
        <authorList>
            <person name="Spang A."/>
            <person name="Saw J.H."/>
            <person name="Jorgensen S.L."/>
            <person name="Zaremba-Niedzwiedzka K."/>
            <person name="Martijn J."/>
            <person name="Lind A.E."/>
            <person name="van Eijk R."/>
            <person name="Schleper C."/>
            <person name="Guy L."/>
            <person name="Ettema T.J."/>
        </authorList>
    </citation>
    <scope>NUCLEOTIDE SEQUENCE</scope>
</reference>
<dbReference type="AlphaFoldDB" id="A0A0F9IJ04"/>
<keyword evidence="3" id="KW-0804">Transcription</keyword>
<dbReference type="PRINTS" id="PR00778">
    <property type="entry name" value="HTHARSR"/>
</dbReference>
<dbReference type="InterPro" id="IPR051081">
    <property type="entry name" value="HTH_MetalResp_TranReg"/>
</dbReference>
<dbReference type="CDD" id="cd00090">
    <property type="entry name" value="HTH_ARSR"/>
    <property type="match status" value="1"/>
</dbReference>
<accession>A0A0F9IJ04</accession>
<sequence length="123" mass="13678">MSLEITCTRNEADKKQISRCKETIENSSGSLEAISKILSLAGSEVRLKILFLLNIENELCPCDIADILEMSVPAVSQHIRKMKDAGIITSRREGQTLYYSLVKSEDNVLNGIFNSISTRKKTA</sequence>